<evidence type="ECO:0000313" key="2">
    <source>
        <dbReference type="Proteomes" id="UP000306575"/>
    </source>
</evidence>
<reference evidence="1 2" key="1">
    <citation type="submission" date="2019-04" db="EMBL/GenBank/DDBJ databases">
        <title>Genome sequence of Pelagicola litoralis CL-ES2.</title>
        <authorList>
            <person name="Cao J."/>
        </authorList>
    </citation>
    <scope>NUCLEOTIDE SEQUENCE [LARGE SCALE GENOMIC DNA]</scope>
    <source>
        <strain evidence="1 2">CL-ES2</strain>
    </source>
</reference>
<dbReference type="RefSeq" id="WP_138014565.1">
    <property type="nucleotide sequence ID" value="NZ_SULI01000001.1"/>
</dbReference>
<dbReference type="EMBL" id="SULI01000001">
    <property type="protein sequence ID" value="TKZ22548.1"/>
    <property type="molecule type" value="Genomic_DNA"/>
</dbReference>
<proteinExistence type="predicted"/>
<protein>
    <submittedName>
        <fullName evidence="1">Uncharacterized protein</fullName>
    </submittedName>
</protein>
<keyword evidence="2" id="KW-1185">Reference proteome</keyword>
<comment type="caution">
    <text evidence="1">The sequence shown here is derived from an EMBL/GenBank/DDBJ whole genome shotgun (WGS) entry which is preliminary data.</text>
</comment>
<sequence length="126" mass="14268">MDNIDLDHFAAQKECVPKSLQVYDFTNVLLQESSCVACKLLLLLALSFEEEDHSKTVSDLFDLPLKGMPNLQVFALCNAKAPRNGCAVLTPDDVLFLTFSPPKRIFKTQDPRPRHVQRSRHPKLCQ</sequence>
<gene>
    <name evidence="1" type="ORF">FAP39_01360</name>
</gene>
<name>A0A4U7N9M1_9RHOB</name>
<dbReference type="Proteomes" id="UP000306575">
    <property type="component" value="Unassembled WGS sequence"/>
</dbReference>
<organism evidence="1 2">
    <name type="scientific">Shimia litoralis</name>
    <dbReference type="NCBI Taxonomy" id="420403"/>
    <lineage>
        <taxon>Bacteria</taxon>
        <taxon>Pseudomonadati</taxon>
        <taxon>Pseudomonadota</taxon>
        <taxon>Alphaproteobacteria</taxon>
        <taxon>Rhodobacterales</taxon>
        <taxon>Roseobacteraceae</taxon>
    </lineage>
</organism>
<dbReference type="AlphaFoldDB" id="A0A4U7N9M1"/>
<evidence type="ECO:0000313" key="1">
    <source>
        <dbReference type="EMBL" id="TKZ22548.1"/>
    </source>
</evidence>
<accession>A0A4U7N9M1</accession>